<gene>
    <name evidence="1" type="ORF">A2U01_0006654</name>
</gene>
<proteinExistence type="predicted"/>
<dbReference type="Proteomes" id="UP000265520">
    <property type="component" value="Unassembled WGS sequence"/>
</dbReference>
<evidence type="ECO:0000313" key="2">
    <source>
        <dbReference type="Proteomes" id="UP000265520"/>
    </source>
</evidence>
<organism evidence="1 2">
    <name type="scientific">Trifolium medium</name>
    <dbReference type="NCBI Taxonomy" id="97028"/>
    <lineage>
        <taxon>Eukaryota</taxon>
        <taxon>Viridiplantae</taxon>
        <taxon>Streptophyta</taxon>
        <taxon>Embryophyta</taxon>
        <taxon>Tracheophyta</taxon>
        <taxon>Spermatophyta</taxon>
        <taxon>Magnoliopsida</taxon>
        <taxon>eudicotyledons</taxon>
        <taxon>Gunneridae</taxon>
        <taxon>Pentapetalae</taxon>
        <taxon>rosids</taxon>
        <taxon>fabids</taxon>
        <taxon>Fabales</taxon>
        <taxon>Fabaceae</taxon>
        <taxon>Papilionoideae</taxon>
        <taxon>50 kb inversion clade</taxon>
        <taxon>NPAAA clade</taxon>
        <taxon>Hologalegina</taxon>
        <taxon>IRL clade</taxon>
        <taxon>Trifolieae</taxon>
        <taxon>Trifolium</taxon>
    </lineage>
</organism>
<protein>
    <submittedName>
        <fullName evidence="1">Uncharacterized protein</fullName>
    </submittedName>
</protein>
<keyword evidence="2" id="KW-1185">Reference proteome</keyword>
<dbReference type="AlphaFoldDB" id="A0A392MF48"/>
<dbReference type="EMBL" id="LXQA010009166">
    <property type="protein sequence ID" value="MCH85803.1"/>
    <property type="molecule type" value="Genomic_DNA"/>
</dbReference>
<accession>A0A392MF48</accession>
<reference evidence="1 2" key="1">
    <citation type="journal article" date="2018" name="Front. Plant Sci.">
        <title>Red Clover (Trifolium pratense) and Zigzag Clover (T. medium) - A Picture of Genomic Similarities and Differences.</title>
        <authorList>
            <person name="Dluhosova J."/>
            <person name="Istvanek J."/>
            <person name="Nedelnik J."/>
            <person name="Repkova J."/>
        </authorList>
    </citation>
    <scope>NUCLEOTIDE SEQUENCE [LARGE SCALE GENOMIC DNA]</scope>
    <source>
        <strain evidence="2">cv. 10/8</strain>
        <tissue evidence="1">Leaf</tissue>
    </source>
</reference>
<evidence type="ECO:0000313" key="1">
    <source>
        <dbReference type="EMBL" id="MCH85803.1"/>
    </source>
</evidence>
<comment type="caution">
    <text evidence="1">The sequence shown here is derived from an EMBL/GenBank/DDBJ whole genome shotgun (WGS) entry which is preliminary data.</text>
</comment>
<sequence>MQGGDLTDPEMLIGRVKWFNHQRDLVKSGLAIVMEEMTAVSDDRKWGAYNLARHDTLTEVQRGRVKLTDKPLSDTVLKSVSSKAVWTAELHINFCMGRLIHGNNFESMLNDSKFALSLSVFSLQEPEEKALKDDQISQKLLGHEL</sequence>
<name>A0A392MF48_9FABA</name>